<feature type="signal peptide" evidence="2">
    <location>
        <begin position="1"/>
        <end position="25"/>
    </location>
</feature>
<gene>
    <name evidence="3" type="ORF">ACFFIA_29925</name>
</gene>
<protein>
    <submittedName>
        <fullName evidence="3">DUF3558 family protein</fullName>
    </submittedName>
</protein>
<feature type="chain" id="PRO_5046201512" evidence="2">
    <location>
        <begin position="26"/>
        <end position="164"/>
    </location>
</feature>
<feature type="compositionally biased region" description="Low complexity" evidence="1">
    <location>
        <begin position="31"/>
        <end position="41"/>
    </location>
</feature>
<feature type="region of interest" description="Disordered" evidence="1">
    <location>
        <begin position="17"/>
        <end position="49"/>
    </location>
</feature>
<dbReference type="PROSITE" id="PS51257">
    <property type="entry name" value="PROKAR_LIPOPROTEIN"/>
    <property type="match status" value="1"/>
</dbReference>
<sequence>MRRWLAAVTALAVLSGCGSSSEPEAAPPAGPAATEGAPAREPAGDDPPLDVCQLLRAEEVTEIIGANDGGRGGDGGCTWENPETYHSVTVTIGRTGTAPGGQLPAESNFGETEPGPDGIRFAQGNVVEFAVDDRFCDIQVVTSVTTEIDRPTAVRLVGLIRDRV</sequence>
<dbReference type="Pfam" id="PF12079">
    <property type="entry name" value="DUF3558"/>
    <property type="match status" value="1"/>
</dbReference>
<proteinExistence type="predicted"/>
<dbReference type="RefSeq" id="WP_377257076.1">
    <property type="nucleotide sequence ID" value="NZ_JBHLUH010000061.1"/>
</dbReference>
<evidence type="ECO:0000256" key="2">
    <source>
        <dbReference type="SAM" id="SignalP"/>
    </source>
</evidence>
<evidence type="ECO:0000313" key="3">
    <source>
        <dbReference type="EMBL" id="MFC0531876.1"/>
    </source>
</evidence>
<keyword evidence="4" id="KW-1185">Reference proteome</keyword>
<evidence type="ECO:0000313" key="4">
    <source>
        <dbReference type="Proteomes" id="UP001589867"/>
    </source>
</evidence>
<evidence type="ECO:0000256" key="1">
    <source>
        <dbReference type="SAM" id="MobiDB-lite"/>
    </source>
</evidence>
<accession>A0ABV6MAY7</accession>
<organism evidence="3 4">
    <name type="scientific">Phytohabitans kaempferiae</name>
    <dbReference type="NCBI Taxonomy" id="1620943"/>
    <lineage>
        <taxon>Bacteria</taxon>
        <taxon>Bacillati</taxon>
        <taxon>Actinomycetota</taxon>
        <taxon>Actinomycetes</taxon>
        <taxon>Micromonosporales</taxon>
        <taxon>Micromonosporaceae</taxon>
    </lineage>
</organism>
<dbReference type="EMBL" id="JBHLUH010000061">
    <property type="protein sequence ID" value="MFC0531876.1"/>
    <property type="molecule type" value="Genomic_DNA"/>
</dbReference>
<comment type="caution">
    <text evidence="3">The sequence shown here is derived from an EMBL/GenBank/DDBJ whole genome shotgun (WGS) entry which is preliminary data.</text>
</comment>
<dbReference type="Proteomes" id="UP001589867">
    <property type="component" value="Unassembled WGS sequence"/>
</dbReference>
<dbReference type="InterPro" id="IPR024520">
    <property type="entry name" value="DUF3558"/>
</dbReference>
<reference evidence="3 4" key="1">
    <citation type="submission" date="2024-09" db="EMBL/GenBank/DDBJ databases">
        <authorList>
            <person name="Sun Q."/>
            <person name="Mori K."/>
        </authorList>
    </citation>
    <scope>NUCLEOTIDE SEQUENCE [LARGE SCALE GENOMIC DNA]</scope>
    <source>
        <strain evidence="3 4">TBRC 3947</strain>
    </source>
</reference>
<name>A0ABV6MAY7_9ACTN</name>
<keyword evidence="2" id="KW-0732">Signal</keyword>